<name>Q3ZIY9_TUPAK</name>
<keyword evidence="2" id="KW-0150">Chloroplast</keyword>
<dbReference type="Pfam" id="PF00961">
    <property type="entry name" value="LAGLIDADG_1"/>
    <property type="match status" value="1"/>
</dbReference>
<reference evidence="2" key="4">
    <citation type="journal article" date="2006" name="BMC Biol.">
        <title>The complete chloroplast DNA sequence of the green alga Oltmannsiellopsis viridis reveals a distinctive quadripartite architecture in the chloroplast genome of early diverging ulvophytes.</title>
        <authorList>
            <person name="Pombert J.F."/>
            <person name="Lemieux C."/>
            <person name="Turmel M."/>
        </authorList>
    </citation>
    <scope>NUCLEOTIDE SEQUENCE</scope>
    <source>
        <strain evidence="2">UTEX 1912</strain>
    </source>
</reference>
<evidence type="ECO:0000259" key="1">
    <source>
        <dbReference type="Pfam" id="PF00961"/>
    </source>
</evidence>
<protein>
    <submittedName>
        <fullName evidence="2">Putative site-specific DNA endonuclease</fullName>
    </submittedName>
</protein>
<dbReference type="EMBL" id="AY835431">
    <property type="protein sequence ID" value="AAV80700.1"/>
    <property type="molecule type" value="Genomic_DNA"/>
</dbReference>
<organism evidence="2">
    <name type="scientific">Tupiella akineta</name>
    <name type="common">Green alga</name>
    <name type="synonym">Pseudendoclonium akinetum</name>
    <dbReference type="NCBI Taxonomy" id="160070"/>
    <lineage>
        <taxon>Eukaryota</taxon>
        <taxon>Viridiplantae</taxon>
        <taxon>Chlorophyta</taxon>
        <taxon>core chlorophytes</taxon>
        <taxon>Ulvophyceae</taxon>
        <taxon>OUU clade</taxon>
        <taxon>Ulotrichales</taxon>
        <taxon>Tupiellaceae</taxon>
        <taxon>Tupiella</taxon>
    </lineage>
</organism>
<dbReference type="GO" id="GO:0004519">
    <property type="term" value="F:endonuclease activity"/>
    <property type="evidence" value="ECO:0007669"/>
    <property type="project" value="UniProtKB-KW"/>
</dbReference>
<dbReference type="GeneID" id="4108770"/>
<dbReference type="Gene3D" id="3.10.28.10">
    <property type="entry name" value="Homing endonucleases"/>
    <property type="match status" value="1"/>
</dbReference>
<keyword evidence="2" id="KW-0540">Nuclease</keyword>
<keyword evidence="2" id="KW-0378">Hydrolase</keyword>
<keyword evidence="2" id="KW-0934">Plastid</keyword>
<evidence type="ECO:0000313" key="2">
    <source>
        <dbReference type="EMBL" id="AAV80700.1"/>
    </source>
</evidence>
<geneLocation type="chloroplast" evidence="2"/>
<dbReference type="RefSeq" id="YP_636258.1">
    <property type="nucleotide sequence ID" value="NC_008114.1"/>
</dbReference>
<reference evidence="2" key="3">
    <citation type="journal article" date="2005" name="Mol. Biol. Evol.">
        <title>The chloroplast genome sequence of the green alga Pseudendoclonium akinetum (Ulvophyceae) reveals unusual structural features and new insights into the branching order of chlorophyte lineages.</title>
        <authorList>
            <person name="Pombert J.F."/>
            <person name="Otis C."/>
            <person name="Lemieux C."/>
            <person name="Turmel M."/>
        </authorList>
    </citation>
    <scope>NUCLEOTIDE SEQUENCE</scope>
    <source>
        <strain evidence="2">UTEX 1912</strain>
    </source>
</reference>
<proteinExistence type="predicted"/>
<gene>
    <name evidence="2" type="primary">orf168</name>
</gene>
<feature type="domain" description="Homing endonuclease LAGLIDADG" evidence="1">
    <location>
        <begin position="15"/>
        <end position="110"/>
    </location>
</feature>
<dbReference type="GeneID" id="4108834"/>
<dbReference type="InterPro" id="IPR027434">
    <property type="entry name" value="Homing_endonucl"/>
</dbReference>
<sequence>MSKLKKIIPEELSYLAGFLDGDGCINAQIVRRSDYKLKFQIRVSITFFQKTNRHWFLIWLDKKLDCGTLRKRPDGMSEYAIIGIASVRNLLSILKPYLKLKKRQAILLLKIIEKMPHIQNDPQLFLKLCEQVDHFSEFNDSKKRKLTSQVVRSEIGETLNLFPVETET</sequence>
<keyword evidence="2" id="KW-0255">Endonuclease</keyword>
<dbReference type="RefSeq" id="YP_636278.1">
    <property type="nucleotide sequence ID" value="NC_008114.1"/>
</dbReference>
<dbReference type="AlphaFoldDB" id="Q3ZIY9"/>
<reference evidence="2" key="2">
    <citation type="submission" date="2004-11" db="EMBL/GenBank/DDBJ databases">
        <authorList>
            <person name="Pombert J.-F."/>
            <person name="Otis C."/>
            <person name="Lemieux C."/>
            <person name="Turmel M."/>
        </authorList>
    </citation>
    <scope>NUCLEOTIDE SEQUENCE</scope>
    <source>
        <strain evidence="2">UTEX 1912</strain>
    </source>
</reference>
<dbReference type="InterPro" id="IPR004860">
    <property type="entry name" value="LAGLIDADG_dom"/>
</dbReference>
<dbReference type="EMBL" id="AY835431">
    <property type="protein sequence ID" value="AAV80680.1"/>
    <property type="molecule type" value="Genomic_DNA"/>
</dbReference>
<accession>Q3ZIY9</accession>
<dbReference type="SUPFAM" id="SSF55608">
    <property type="entry name" value="Homing endonucleases"/>
    <property type="match status" value="1"/>
</dbReference>
<reference evidence="2" key="1">
    <citation type="journal article" date="2001" name="Nucleic Acids Res.">
        <title>Rapid evolution of the DNA-binding site in LAGLIDADG homing endonucleases.</title>
        <authorList>
            <person name="Lucas P."/>
            <person name="Otis C."/>
            <person name="Mercier J.P."/>
            <person name="Turmel M."/>
            <person name="Lemieux C."/>
        </authorList>
    </citation>
    <scope>NUCLEOTIDE SEQUENCE</scope>
    <source>
        <strain evidence="2">UTEX 1912</strain>
    </source>
</reference>